<name>A0A2W7MLU4_9BACI</name>
<protein>
    <recommendedName>
        <fullName evidence="3">ImpB/mucB/samB family protein</fullName>
    </recommendedName>
</protein>
<dbReference type="Proteomes" id="UP000248646">
    <property type="component" value="Unassembled WGS sequence"/>
</dbReference>
<evidence type="ECO:0000313" key="2">
    <source>
        <dbReference type="Proteomes" id="UP000248646"/>
    </source>
</evidence>
<dbReference type="RefSeq" id="WP_425450545.1">
    <property type="nucleotide sequence ID" value="NZ_QKZI01000001.1"/>
</dbReference>
<comment type="caution">
    <text evidence="1">The sequence shown here is derived from an EMBL/GenBank/DDBJ whole genome shotgun (WGS) entry which is preliminary data.</text>
</comment>
<proteinExistence type="predicted"/>
<evidence type="ECO:0000313" key="1">
    <source>
        <dbReference type="EMBL" id="PZX07448.1"/>
    </source>
</evidence>
<keyword evidence="2" id="KW-1185">Reference proteome</keyword>
<evidence type="ECO:0008006" key="3">
    <source>
        <dbReference type="Google" id="ProtNLM"/>
    </source>
</evidence>
<organism evidence="1 2">
    <name type="scientific">Psychrobacillus insolitus</name>
    <dbReference type="NCBI Taxonomy" id="1461"/>
    <lineage>
        <taxon>Bacteria</taxon>
        <taxon>Bacillati</taxon>
        <taxon>Bacillota</taxon>
        <taxon>Bacilli</taxon>
        <taxon>Bacillales</taxon>
        <taxon>Bacillaceae</taxon>
        <taxon>Psychrobacillus</taxon>
    </lineage>
</organism>
<dbReference type="AlphaFoldDB" id="A0A2W7MLU4"/>
<dbReference type="EMBL" id="QKZI01000001">
    <property type="protein sequence ID" value="PZX07448.1"/>
    <property type="molecule type" value="Genomic_DNA"/>
</dbReference>
<accession>A0A2W7MLU4</accession>
<reference evidence="1 2" key="1">
    <citation type="submission" date="2018-06" db="EMBL/GenBank/DDBJ databases">
        <title>Genomic Encyclopedia of Type Strains, Phase IV (KMG-IV): sequencing the most valuable type-strain genomes for metagenomic binning, comparative biology and taxonomic classification.</title>
        <authorList>
            <person name="Goeker M."/>
        </authorList>
    </citation>
    <scope>NUCLEOTIDE SEQUENCE [LARGE SCALE GENOMIC DNA]</scope>
    <source>
        <strain evidence="1 2">DSM 5</strain>
    </source>
</reference>
<sequence>MQLSLFDEGKWRERKLGKTMDHLRSKYGSTAILRAVSYTDAGTAITRAGLLGGHKK</sequence>
<gene>
    <name evidence="1" type="ORF">C7437_101564</name>
</gene>